<feature type="compositionally biased region" description="Basic and acidic residues" evidence="1">
    <location>
        <begin position="17"/>
        <end position="39"/>
    </location>
</feature>
<feature type="region of interest" description="Disordered" evidence="1">
    <location>
        <begin position="302"/>
        <end position="426"/>
    </location>
</feature>
<dbReference type="Proteomes" id="UP001642484">
    <property type="component" value="Unassembled WGS sequence"/>
</dbReference>
<feature type="compositionally biased region" description="Basic and acidic residues" evidence="1">
    <location>
        <begin position="302"/>
        <end position="313"/>
    </location>
</feature>
<name>A0ABP0KB69_9DINO</name>
<keyword evidence="3" id="KW-1185">Reference proteome</keyword>
<feature type="compositionally biased region" description="Acidic residues" evidence="1">
    <location>
        <begin position="156"/>
        <end position="165"/>
    </location>
</feature>
<feature type="compositionally biased region" description="Acidic residues" evidence="1">
    <location>
        <begin position="397"/>
        <end position="420"/>
    </location>
</feature>
<organism evidence="2 3">
    <name type="scientific">Durusdinium trenchii</name>
    <dbReference type="NCBI Taxonomy" id="1381693"/>
    <lineage>
        <taxon>Eukaryota</taxon>
        <taxon>Sar</taxon>
        <taxon>Alveolata</taxon>
        <taxon>Dinophyceae</taxon>
        <taxon>Suessiales</taxon>
        <taxon>Symbiodiniaceae</taxon>
        <taxon>Durusdinium</taxon>
    </lineage>
</organism>
<feature type="region of interest" description="Disordered" evidence="1">
    <location>
        <begin position="1"/>
        <end position="108"/>
    </location>
</feature>
<dbReference type="EMBL" id="CAXAMN010008113">
    <property type="protein sequence ID" value="CAK9024046.1"/>
    <property type="molecule type" value="Genomic_DNA"/>
</dbReference>
<evidence type="ECO:0000256" key="1">
    <source>
        <dbReference type="SAM" id="MobiDB-lite"/>
    </source>
</evidence>
<evidence type="ECO:0000313" key="2">
    <source>
        <dbReference type="EMBL" id="CAK9024046.1"/>
    </source>
</evidence>
<evidence type="ECO:0000313" key="3">
    <source>
        <dbReference type="Proteomes" id="UP001642484"/>
    </source>
</evidence>
<feature type="region of interest" description="Disordered" evidence="1">
    <location>
        <begin position="129"/>
        <end position="193"/>
    </location>
</feature>
<reference evidence="2 3" key="1">
    <citation type="submission" date="2024-02" db="EMBL/GenBank/DDBJ databases">
        <authorList>
            <person name="Chen Y."/>
            <person name="Shah S."/>
            <person name="Dougan E. K."/>
            <person name="Thang M."/>
            <person name="Chan C."/>
        </authorList>
    </citation>
    <scope>NUCLEOTIDE SEQUENCE [LARGE SCALE GENOMIC DNA]</scope>
</reference>
<gene>
    <name evidence="2" type="ORF">CCMP2556_LOCUS15464</name>
</gene>
<comment type="caution">
    <text evidence="2">The sequence shown here is derived from an EMBL/GenBank/DDBJ whole genome shotgun (WGS) entry which is preliminary data.</text>
</comment>
<sequence>MDSESPVKPRRGRKRRLEAEAESKRPDPDRVEEVPERSPEAASSLHRPRGRLRKADVRDPLETLNDFVAPEAPAPRRRLRKALAPDETPHQTGPSPEADAEDADPLERLNDFIAPEVVHCTRRRSLRIAGKQARAANSPNPELFDEVPEEPRSVSENEEDDEAAEEFARSILNKTSKAPTSRRGDGVLRTRRKATSVPRRIIYAEEVPWPVRKKNTAGEDSDSEVERACRQERCLAEMRRAVEKGRVHTPSSHDADLRSVRAAALAPSLSFDWAEADSKEGSECVLEVLPPENRCPRQLLKEQLEGQRRKELAKGFSIDPPPRGASGSMPGESVPSHEVQPEATEAEQAEQAEATCQAPKRKRLRRLLEEDTAEVPAANPNEAADETSLAGSQKEDESLEQEADEANPPEEEEEEEEEEVPLGWNEDLKAWRRQRRKVLARQKVAERRQLRQKAWEVEDLGPDFANSMLSKEDFLRFKRRFSTPRMQSDGSGKAASATPLWTRGDEDLSDLFQVRRESRKVGFFFGKRRG</sequence>
<accession>A0ABP0KB69</accession>
<protein>
    <submittedName>
        <fullName evidence="2">Uncharacterized protein</fullName>
    </submittedName>
</protein>
<proteinExistence type="predicted"/>